<proteinExistence type="predicted"/>
<dbReference type="EMBL" id="ACHB01000071">
    <property type="protein sequence ID" value="EEI91228.1"/>
    <property type="molecule type" value="Genomic_DNA"/>
</dbReference>
<accession>C2G0Z8</accession>
<gene>
    <name evidence="1" type="ORF">HMPREF0765_3254</name>
</gene>
<comment type="caution">
    <text evidence="1">The sequence shown here is derived from an EMBL/GenBank/DDBJ whole genome shotgun (WGS) entry which is preliminary data.</text>
</comment>
<sequence>MFNRKVYDRYKKITCISNPENMLKFSGRPSSVTNHIPSIKI</sequence>
<dbReference type="Proteomes" id="UP000006241">
    <property type="component" value="Unassembled WGS sequence"/>
</dbReference>
<protein>
    <submittedName>
        <fullName evidence="1">Uncharacterized protein</fullName>
    </submittedName>
</protein>
<reference evidence="1 2" key="1">
    <citation type="submission" date="2009-01" db="EMBL/GenBank/DDBJ databases">
        <authorList>
            <person name="Qin X."/>
            <person name="Bachman B."/>
            <person name="Battles P."/>
            <person name="Bell A."/>
            <person name="Bess C."/>
            <person name="Bickham C."/>
            <person name="Chaboub L."/>
            <person name="Chen D."/>
            <person name="Coyle M."/>
            <person name="Deiros D.R."/>
            <person name="Dinh H."/>
            <person name="Forbes L."/>
            <person name="Fowler G."/>
            <person name="Francisco L."/>
            <person name="Fu Q."/>
            <person name="Gubbala S."/>
            <person name="Hale W."/>
            <person name="Han Y."/>
            <person name="Hemphill L."/>
            <person name="Highlander S.K."/>
            <person name="Hirani K."/>
            <person name="Hogues M."/>
            <person name="Jackson L."/>
            <person name="Jakkamsetti A."/>
            <person name="Javaid M."/>
            <person name="Jiang H."/>
            <person name="Korchina V."/>
            <person name="Kovar C."/>
            <person name="Lara F."/>
            <person name="Lee S."/>
            <person name="Mata R."/>
            <person name="Mathew T."/>
            <person name="Moen C."/>
            <person name="Morales K."/>
            <person name="Munidasa M."/>
            <person name="Nazareth L."/>
            <person name="Ngo R."/>
            <person name="Nguyen L."/>
            <person name="Okwuonu G."/>
            <person name="Ongeri F."/>
            <person name="Patil S."/>
            <person name="Petrosino J."/>
            <person name="Pham C."/>
            <person name="Pham P."/>
            <person name="Pu L.-L."/>
            <person name="Puazo M."/>
            <person name="Raj R."/>
            <person name="Reid J."/>
            <person name="Rouhana J."/>
            <person name="Saada N."/>
            <person name="Shang Y."/>
            <person name="Simmons D."/>
            <person name="Thornton R."/>
            <person name="Warren J."/>
            <person name="Weissenberger G."/>
            <person name="Zhang J."/>
            <person name="Zhang L."/>
            <person name="Zhou C."/>
            <person name="Zhu D."/>
            <person name="Muzny D."/>
            <person name="Worley K."/>
            <person name="Gibbs R."/>
        </authorList>
    </citation>
    <scope>NUCLEOTIDE SEQUENCE [LARGE SCALE GENOMIC DNA]</scope>
    <source>
        <strain evidence="1 2">ATCC 33300</strain>
    </source>
</reference>
<dbReference type="AlphaFoldDB" id="C2G0Z8"/>
<name>C2G0Z8_SPHSI</name>
<evidence type="ECO:0000313" key="2">
    <source>
        <dbReference type="Proteomes" id="UP000006241"/>
    </source>
</evidence>
<evidence type="ECO:0000313" key="1">
    <source>
        <dbReference type="EMBL" id="EEI91228.1"/>
    </source>
</evidence>
<organism evidence="1 2">
    <name type="scientific">Sphingobacterium spiritivorum ATCC 33300</name>
    <dbReference type="NCBI Taxonomy" id="525372"/>
    <lineage>
        <taxon>Bacteria</taxon>
        <taxon>Pseudomonadati</taxon>
        <taxon>Bacteroidota</taxon>
        <taxon>Sphingobacteriia</taxon>
        <taxon>Sphingobacteriales</taxon>
        <taxon>Sphingobacteriaceae</taxon>
        <taxon>Sphingobacterium</taxon>
    </lineage>
</organism>
<dbReference type="HOGENOM" id="CLU_3276831_0_0_10"/>